<protein>
    <submittedName>
        <fullName evidence="2">Endonuclease/exonuclease/phosphatase family protein</fullName>
    </submittedName>
</protein>
<dbReference type="SUPFAM" id="SSF56219">
    <property type="entry name" value="DNase I-like"/>
    <property type="match status" value="1"/>
</dbReference>
<keyword evidence="2" id="KW-0255">Endonuclease</keyword>
<evidence type="ECO:0000313" key="2">
    <source>
        <dbReference type="EMBL" id="MFC4261637.1"/>
    </source>
</evidence>
<reference evidence="3" key="1">
    <citation type="journal article" date="2019" name="Int. J. Syst. Evol. Microbiol.">
        <title>The Global Catalogue of Microorganisms (GCM) 10K type strain sequencing project: providing services to taxonomists for standard genome sequencing and annotation.</title>
        <authorList>
            <consortium name="The Broad Institute Genomics Platform"/>
            <consortium name="The Broad Institute Genome Sequencing Center for Infectious Disease"/>
            <person name="Wu L."/>
            <person name="Ma J."/>
        </authorList>
    </citation>
    <scope>NUCLEOTIDE SEQUENCE [LARGE SCALE GENOMIC DNA]</scope>
    <source>
        <strain evidence="3">CECT 8289</strain>
    </source>
</reference>
<gene>
    <name evidence="2" type="ORF">ACFOWM_01995</name>
</gene>
<dbReference type="Gene3D" id="3.60.10.10">
    <property type="entry name" value="Endonuclease/exonuclease/phosphatase"/>
    <property type="match status" value="1"/>
</dbReference>
<evidence type="ECO:0000313" key="3">
    <source>
        <dbReference type="Proteomes" id="UP001595907"/>
    </source>
</evidence>
<organism evidence="2 3">
    <name type="scientific">Ferruginibacter yonginensis</name>
    <dbReference type="NCBI Taxonomy" id="1310416"/>
    <lineage>
        <taxon>Bacteria</taxon>
        <taxon>Pseudomonadati</taxon>
        <taxon>Bacteroidota</taxon>
        <taxon>Chitinophagia</taxon>
        <taxon>Chitinophagales</taxon>
        <taxon>Chitinophagaceae</taxon>
        <taxon>Ferruginibacter</taxon>
    </lineage>
</organism>
<feature type="domain" description="Endonuclease/exonuclease/phosphatase" evidence="1">
    <location>
        <begin position="32"/>
        <end position="274"/>
    </location>
</feature>
<dbReference type="Pfam" id="PF03372">
    <property type="entry name" value="Exo_endo_phos"/>
    <property type="match status" value="1"/>
</dbReference>
<dbReference type="Proteomes" id="UP001595907">
    <property type="component" value="Unassembled WGS sequence"/>
</dbReference>
<evidence type="ECO:0000259" key="1">
    <source>
        <dbReference type="Pfam" id="PF03372"/>
    </source>
</evidence>
<dbReference type="CDD" id="cd09083">
    <property type="entry name" value="EEP-1"/>
    <property type="match status" value="1"/>
</dbReference>
<proteinExistence type="predicted"/>
<accession>A0ABV8QPH0</accession>
<dbReference type="InterPro" id="IPR036691">
    <property type="entry name" value="Endo/exonu/phosph_ase_sf"/>
</dbReference>
<dbReference type="EMBL" id="JBHSCZ010000001">
    <property type="protein sequence ID" value="MFC4261637.1"/>
    <property type="molecule type" value="Genomic_DNA"/>
</dbReference>
<keyword evidence="2" id="KW-0540">Nuclease</keyword>
<comment type="caution">
    <text evidence="2">The sequence shown here is derived from an EMBL/GenBank/DDBJ whole genome shotgun (WGS) entry which is preliminary data.</text>
</comment>
<dbReference type="RefSeq" id="WP_379706351.1">
    <property type="nucleotide sequence ID" value="NZ_JBHSCZ010000001.1"/>
</dbReference>
<dbReference type="InterPro" id="IPR005135">
    <property type="entry name" value="Endo/exonuclease/phosphatase"/>
</dbReference>
<keyword evidence="2" id="KW-0378">Hydrolase</keyword>
<sequence>MRISKLCGALLIIILFQLHITDVMAQNVVKVMSYNIRLDVKSDGENWWEVRKNKVADLMNYYEADFIGAQEVQYHQLQYLQSQMPQYQYIGVGRDDGKNEGEFSCIFYKAAQYKLLKQGTFWLSATPDSVSRGWDAACNRVCTFGLFQHKKSKQKLWVFNTHLDHVGTIARLNSVKLIADKINELTKKENVQVLITGDFNSKPTEPPYQYFASSFINTRNACKTPYGGADTWNSFAFDKLPNGCIDYIFMKQNAAVVKFATITDSYEKKYPSDHFPVLATIAL</sequence>
<dbReference type="PANTHER" id="PTHR12121:SF36">
    <property type="entry name" value="ENDONUCLEASE_EXONUCLEASE_PHOSPHATASE DOMAIN-CONTAINING PROTEIN"/>
    <property type="match status" value="1"/>
</dbReference>
<keyword evidence="3" id="KW-1185">Reference proteome</keyword>
<name>A0ABV8QPH0_9BACT</name>
<dbReference type="PANTHER" id="PTHR12121">
    <property type="entry name" value="CARBON CATABOLITE REPRESSOR PROTEIN 4"/>
    <property type="match status" value="1"/>
</dbReference>
<dbReference type="InterPro" id="IPR050410">
    <property type="entry name" value="CCR4/nocturin_mRNA_transcr"/>
</dbReference>
<dbReference type="GO" id="GO:0004519">
    <property type="term" value="F:endonuclease activity"/>
    <property type="evidence" value="ECO:0007669"/>
    <property type="project" value="UniProtKB-KW"/>
</dbReference>